<dbReference type="CDD" id="cd00207">
    <property type="entry name" value="fer2"/>
    <property type="match status" value="1"/>
</dbReference>
<dbReference type="PROSITE" id="PS51085">
    <property type="entry name" value="2FE2S_FER_2"/>
    <property type="match status" value="1"/>
</dbReference>
<name>A0A517SV88_9BACT</name>
<proteinExistence type="predicted"/>
<protein>
    <submittedName>
        <fullName evidence="5">Putidaredoxin</fullName>
    </submittedName>
</protein>
<dbReference type="PANTHER" id="PTHR43644:SF1">
    <property type="entry name" value="NAD(P)H-FLAVIN REDUCTASE"/>
    <property type="match status" value="1"/>
</dbReference>
<feature type="domain" description="2Fe-2S ferredoxin-type" evidence="4">
    <location>
        <begin position="2"/>
        <end position="95"/>
    </location>
</feature>
<dbReference type="InterPro" id="IPR001041">
    <property type="entry name" value="2Fe-2S_ferredoxin-type"/>
</dbReference>
<keyword evidence="1" id="KW-0285">Flavoprotein</keyword>
<dbReference type="GO" id="GO:0051536">
    <property type="term" value="F:iron-sulfur cluster binding"/>
    <property type="evidence" value="ECO:0007669"/>
    <property type="project" value="InterPro"/>
</dbReference>
<evidence type="ECO:0000313" key="5">
    <source>
        <dbReference type="EMBL" id="QDT60039.1"/>
    </source>
</evidence>
<dbReference type="RefSeq" id="WP_145278359.1">
    <property type="nucleotide sequence ID" value="NZ_CP036272.1"/>
</dbReference>
<evidence type="ECO:0000256" key="3">
    <source>
        <dbReference type="SAM" id="MobiDB-lite"/>
    </source>
</evidence>
<evidence type="ECO:0000313" key="6">
    <source>
        <dbReference type="Proteomes" id="UP000315003"/>
    </source>
</evidence>
<keyword evidence="2" id="KW-0274">FAD</keyword>
<dbReference type="EMBL" id="CP036272">
    <property type="protein sequence ID" value="QDT60039.1"/>
    <property type="molecule type" value="Genomic_DNA"/>
</dbReference>
<gene>
    <name evidence="5" type="primary">camB</name>
    <name evidence="5" type="ORF">SV7mr_25560</name>
</gene>
<keyword evidence="6" id="KW-1185">Reference proteome</keyword>
<dbReference type="InterPro" id="IPR012675">
    <property type="entry name" value="Beta-grasp_dom_sf"/>
</dbReference>
<dbReference type="PANTHER" id="PTHR43644">
    <property type="entry name" value="NA(+)-TRANSLOCATING NADH-QUINONE REDUCTASE SUBUNIT"/>
    <property type="match status" value="1"/>
</dbReference>
<dbReference type="OrthoDB" id="9810588at2"/>
<dbReference type="Pfam" id="PF00111">
    <property type="entry name" value="Fer2"/>
    <property type="match status" value="1"/>
</dbReference>
<dbReference type="SUPFAM" id="SSF54292">
    <property type="entry name" value="2Fe-2S ferredoxin-like"/>
    <property type="match status" value="1"/>
</dbReference>
<dbReference type="Proteomes" id="UP000315003">
    <property type="component" value="Chromosome"/>
</dbReference>
<sequence length="120" mass="12971">MPQLTVEGVGTFEVEDGKRLVQALTQDAGTDQLHACGGVSKCTTCRVQILEGEPNKITAAEKETLRVREVTEPGVRLSCQVLCESDMTVRVISRLEGSGRKDQGGAVADQIEPAAEWTER</sequence>
<evidence type="ECO:0000259" key="4">
    <source>
        <dbReference type="PROSITE" id="PS51085"/>
    </source>
</evidence>
<dbReference type="AlphaFoldDB" id="A0A517SV88"/>
<organism evidence="5 6">
    <name type="scientific">Stieleria bergensis</name>
    <dbReference type="NCBI Taxonomy" id="2528025"/>
    <lineage>
        <taxon>Bacteria</taxon>
        <taxon>Pseudomonadati</taxon>
        <taxon>Planctomycetota</taxon>
        <taxon>Planctomycetia</taxon>
        <taxon>Pirellulales</taxon>
        <taxon>Pirellulaceae</taxon>
        <taxon>Stieleria</taxon>
    </lineage>
</organism>
<reference evidence="5 6" key="1">
    <citation type="submission" date="2019-02" db="EMBL/GenBank/DDBJ databases">
        <title>Deep-cultivation of Planctomycetes and their phenomic and genomic characterization uncovers novel biology.</title>
        <authorList>
            <person name="Wiegand S."/>
            <person name="Jogler M."/>
            <person name="Boedeker C."/>
            <person name="Pinto D."/>
            <person name="Vollmers J."/>
            <person name="Rivas-Marin E."/>
            <person name="Kohn T."/>
            <person name="Peeters S.H."/>
            <person name="Heuer A."/>
            <person name="Rast P."/>
            <person name="Oberbeckmann S."/>
            <person name="Bunk B."/>
            <person name="Jeske O."/>
            <person name="Meyerdierks A."/>
            <person name="Storesund J.E."/>
            <person name="Kallscheuer N."/>
            <person name="Luecker S."/>
            <person name="Lage O.M."/>
            <person name="Pohl T."/>
            <person name="Merkel B.J."/>
            <person name="Hornburger P."/>
            <person name="Mueller R.-W."/>
            <person name="Bruemmer F."/>
            <person name="Labrenz M."/>
            <person name="Spormann A.M."/>
            <person name="Op den Camp H."/>
            <person name="Overmann J."/>
            <person name="Amann R."/>
            <person name="Jetten M.S.M."/>
            <person name="Mascher T."/>
            <person name="Medema M.H."/>
            <person name="Devos D.P."/>
            <person name="Kaster A.-K."/>
            <person name="Ovreas L."/>
            <person name="Rohde M."/>
            <person name="Galperin M.Y."/>
            <person name="Jogler C."/>
        </authorList>
    </citation>
    <scope>NUCLEOTIDE SEQUENCE [LARGE SCALE GENOMIC DNA]</scope>
    <source>
        <strain evidence="5 6">SV_7m_r</strain>
    </source>
</reference>
<dbReference type="Gene3D" id="3.10.20.30">
    <property type="match status" value="1"/>
</dbReference>
<feature type="region of interest" description="Disordered" evidence="3">
    <location>
        <begin position="98"/>
        <end position="120"/>
    </location>
</feature>
<evidence type="ECO:0000256" key="1">
    <source>
        <dbReference type="ARBA" id="ARBA00022630"/>
    </source>
</evidence>
<dbReference type="InterPro" id="IPR036010">
    <property type="entry name" value="2Fe-2S_ferredoxin-like_sf"/>
</dbReference>
<evidence type="ECO:0000256" key="2">
    <source>
        <dbReference type="ARBA" id="ARBA00022827"/>
    </source>
</evidence>
<accession>A0A517SV88</accession>